<name>A0A7U7X516_CAMLA</name>
<dbReference type="Gene3D" id="3.30.70.260">
    <property type="match status" value="1"/>
</dbReference>
<evidence type="ECO:0000256" key="4">
    <source>
        <dbReference type="HAMAP-Rule" id="MF_01927"/>
    </source>
</evidence>
<dbReference type="Proteomes" id="UP000405656">
    <property type="component" value="Unassembled WGS sequence"/>
</dbReference>
<keyword evidence="2" id="KW-0808">Transferase</keyword>
<dbReference type="HAMAP" id="MF_01927">
    <property type="entry name" value="PurU"/>
    <property type="match status" value="1"/>
</dbReference>
<keyword evidence="4" id="KW-0658">Purine biosynthesis</keyword>
<dbReference type="InterPro" id="IPR036477">
    <property type="entry name" value="Formyl_transf_N_sf"/>
</dbReference>
<accession>A0A7U7X516</accession>
<dbReference type="CDD" id="cd05398">
    <property type="entry name" value="NT_ClassII-CCAase"/>
    <property type="match status" value="1"/>
</dbReference>
<evidence type="ECO:0000256" key="1">
    <source>
        <dbReference type="ARBA" id="ARBA00022563"/>
    </source>
</evidence>
<dbReference type="GO" id="GO:0006396">
    <property type="term" value="P:RNA processing"/>
    <property type="evidence" value="ECO:0007669"/>
    <property type="project" value="InterPro"/>
</dbReference>
<gene>
    <name evidence="4 8" type="primary">purU</name>
    <name evidence="8" type="ORF">YZ36_00785</name>
</gene>
<dbReference type="Pfam" id="PF01743">
    <property type="entry name" value="PolyA_pol"/>
    <property type="match status" value="1"/>
</dbReference>
<keyword evidence="1 4" id="KW-0554">One-carbon metabolism</keyword>
<comment type="similarity">
    <text evidence="4">Belongs to the PurU family.</text>
</comment>
<dbReference type="SUPFAM" id="SSF81891">
    <property type="entry name" value="Poly A polymerase C-terminal region-like"/>
    <property type="match status" value="1"/>
</dbReference>
<dbReference type="Gene3D" id="1.10.3090.10">
    <property type="entry name" value="cca-adding enzyme, domain 2"/>
    <property type="match status" value="1"/>
</dbReference>
<dbReference type="InterPro" id="IPR002646">
    <property type="entry name" value="PolA_pol_head_dom"/>
</dbReference>
<reference evidence="8 9" key="1">
    <citation type="submission" date="2018-05" db="EMBL/GenBank/DDBJ databases">
        <authorList>
            <consortium name="PulseNet: The National Subtyping Network for Foodborne Disease Surveillance"/>
            <person name="Tarr C.L."/>
            <person name="Trees E."/>
            <person name="Katz L.S."/>
            <person name="Carleton-Romer H.A."/>
            <person name="Stroika S."/>
            <person name="Kucerova Z."/>
            <person name="Roache K.F."/>
            <person name="Sabol A.L."/>
            <person name="Besser J."/>
            <person name="Gerner-Smidt P."/>
        </authorList>
    </citation>
    <scope>NUCLEOTIDE SEQUENCE [LARGE SCALE GENOMIC DNA]</scope>
    <source>
        <strain evidence="8 9">20110455</strain>
    </source>
</reference>
<comment type="catalytic activity">
    <reaction evidence="4">
        <text>(6R)-10-formyltetrahydrofolate + H2O = (6S)-5,6,7,8-tetrahydrofolate + formate + H(+)</text>
        <dbReference type="Rhea" id="RHEA:19833"/>
        <dbReference type="ChEBI" id="CHEBI:15377"/>
        <dbReference type="ChEBI" id="CHEBI:15378"/>
        <dbReference type="ChEBI" id="CHEBI:15740"/>
        <dbReference type="ChEBI" id="CHEBI:57453"/>
        <dbReference type="ChEBI" id="CHEBI:195366"/>
        <dbReference type="EC" id="3.5.1.10"/>
    </reaction>
</comment>
<dbReference type="EMBL" id="AACCWZ010000001">
    <property type="protein sequence ID" value="EAK0450513.1"/>
    <property type="molecule type" value="Genomic_DNA"/>
</dbReference>
<evidence type="ECO:0000259" key="6">
    <source>
        <dbReference type="Pfam" id="PF00551"/>
    </source>
</evidence>
<evidence type="ECO:0000313" key="8">
    <source>
        <dbReference type="EMBL" id="EAK0450513.1"/>
    </source>
</evidence>
<dbReference type="GO" id="GO:0016779">
    <property type="term" value="F:nucleotidyltransferase activity"/>
    <property type="evidence" value="ECO:0007669"/>
    <property type="project" value="InterPro"/>
</dbReference>
<dbReference type="GO" id="GO:0008864">
    <property type="term" value="F:formyltetrahydrofolate deformylase activity"/>
    <property type="evidence" value="ECO:0007669"/>
    <property type="project" value="UniProtKB-UniRule"/>
</dbReference>
<dbReference type="Gene3D" id="3.40.50.170">
    <property type="entry name" value="Formyl transferase, N-terminal domain"/>
    <property type="match status" value="1"/>
</dbReference>
<dbReference type="GO" id="GO:0003723">
    <property type="term" value="F:RNA binding"/>
    <property type="evidence" value="ECO:0007669"/>
    <property type="project" value="InterPro"/>
</dbReference>
<dbReference type="InterPro" id="IPR002376">
    <property type="entry name" value="Formyl_transf_N"/>
</dbReference>
<comment type="pathway">
    <text evidence="4">Purine metabolism; IMP biosynthesis via de novo pathway; formate from 10-formyl-5,6,7,8-tetrahydrofolate: step 1/1.</text>
</comment>
<dbReference type="InterPro" id="IPR043519">
    <property type="entry name" value="NT_sf"/>
</dbReference>
<evidence type="ECO:0000259" key="7">
    <source>
        <dbReference type="Pfam" id="PF01743"/>
    </source>
</evidence>
<dbReference type="PANTHER" id="PTHR42706">
    <property type="entry name" value="FORMYLTETRAHYDROFOLATE DEFORMYLASE"/>
    <property type="match status" value="1"/>
</dbReference>
<dbReference type="CDD" id="cd04875">
    <property type="entry name" value="ACT_F4HF-DF"/>
    <property type="match status" value="1"/>
</dbReference>
<dbReference type="Pfam" id="PF00551">
    <property type="entry name" value="Formyl_trans_N"/>
    <property type="match status" value="1"/>
</dbReference>
<organism evidence="8 9">
    <name type="scientific">Campylobacter lari</name>
    <dbReference type="NCBI Taxonomy" id="201"/>
    <lineage>
        <taxon>Bacteria</taxon>
        <taxon>Pseudomonadati</taxon>
        <taxon>Campylobacterota</taxon>
        <taxon>Epsilonproteobacteria</taxon>
        <taxon>Campylobacterales</taxon>
        <taxon>Campylobacteraceae</taxon>
        <taxon>Campylobacter</taxon>
    </lineage>
</organism>
<feature type="active site" evidence="4">
    <location>
        <position position="589"/>
    </location>
</feature>
<proteinExistence type="inferred from homology"/>
<dbReference type="EC" id="3.5.1.10" evidence="4 5"/>
<evidence type="ECO:0000256" key="2">
    <source>
        <dbReference type="ARBA" id="ARBA00022679"/>
    </source>
</evidence>
<sequence length="644" mass="75844">MQKLKIDLKNDQDFLRIKNILKPYTQRAYLVGGCVRNSFLDLSSDDYDIEIYDIEPQIFDDLMQKLGANGVGKSFFVYKYKKFDLALARYENKISTGHRGFEVKVCNDEQEGAKRRDFTINALMVNIFDFKFLDFFNGLQDLQAKIIRHIDDKSFVEDSLRVLRGISFACRFDLTIARESLKLMQTMDISDLSKERINNELYKIFKTSRLNKAYEYFKILNLEEKIFFYQSHNKEFERLLEHSQKLICDEALYLYLYLNFFRINKEEFFKKTKLKKELLKKCEQGFILGKIDDFNLAKIALKIPLCKWLGLWDNERITQAKKINLYYHTFESKISANDLLKEGFNGKELGIELEKRRLQELKNYIKEQKMKEYILKISCSDEKGLIYRISDVIFKYRINIIKNDEFVGENRFFFRAHLEGELDIKAFKGTLEAMLPDNAQIEITPKRKKDIIVLATKETHCLGELLIRQFSGEFNANIKAVIANYDTLKPLVDKFNIPFHAILAKDLSRQEHEEKILQCLKEYEFDYIVLAKYMRILSPFFVEHFEGKIINIHHSFLPAFIGANPYKQAYERGVKIIGATAHFVNNDLDEGPIITQDVIPVTHEYSWQAMQQAGRNVEKNVFSKALDLVFDDRIFIHENKTIVF</sequence>
<dbReference type="NCBIfam" id="TIGR00655">
    <property type="entry name" value="PurU"/>
    <property type="match status" value="1"/>
</dbReference>
<dbReference type="UniPathway" id="UPA00074">
    <property type="reaction ID" value="UER00170"/>
</dbReference>
<keyword evidence="3 4" id="KW-0378">Hydrolase</keyword>
<dbReference type="InterPro" id="IPR045865">
    <property type="entry name" value="ACT-like_dom_sf"/>
</dbReference>
<feature type="domain" description="Formyl transferase N-terminal" evidence="6">
    <location>
        <begin position="451"/>
        <end position="626"/>
    </location>
</feature>
<dbReference type="GO" id="GO:0006189">
    <property type="term" value="P:'de novo' IMP biosynthetic process"/>
    <property type="evidence" value="ECO:0007669"/>
    <property type="project" value="UniProtKB-UniRule"/>
</dbReference>
<dbReference type="NCBIfam" id="NF004684">
    <property type="entry name" value="PRK06027.1"/>
    <property type="match status" value="1"/>
</dbReference>
<dbReference type="AlphaFoldDB" id="A0A7U7X516"/>
<evidence type="ECO:0000256" key="5">
    <source>
        <dbReference type="NCBIfam" id="TIGR00655"/>
    </source>
</evidence>
<evidence type="ECO:0000256" key="3">
    <source>
        <dbReference type="ARBA" id="ARBA00022801"/>
    </source>
</evidence>
<dbReference type="SUPFAM" id="SSF81301">
    <property type="entry name" value="Nucleotidyltransferase"/>
    <property type="match status" value="1"/>
</dbReference>
<dbReference type="PANTHER" id="PTHR42706:SF1">
    <property type="entry name" value="FORMYLTETRAHYDROFOLATE DEFORMYLASE 2, MITOCHONDRIAL"/>
    <property type="match status" value="1"/>
</dbReference>
<dbReference type="GO" id="GO:0006730">
    <property type="term" value="P:one-carbon metabolic process"/>
    <property type="evidence" value="ECO:0007669"/>
    <property type="project" value="UniProtKB-KW"/>
</dbReference>
<dbReference type="SUPFAM" id="SSF55021">
    <property type="entry name" value="ACT-like"/>
    <property type="match status" value="1"/>
</dbReference>
<evidence type="ECO:0000313" key="9">
    <source>
        <dbReference type="Proteomes" id="UP000405656"/>
    </source>
</evidence>
<dbReference type="SUPFAM" id="SSF53328">
    <property type="entry name" value="Formyltransferase"/>
    <property type="match status" value="1"/>
</dbReference>
<comment type="function">
    <text evidence="4">Catalyzes the hydrolysis of 10-formyltetrahydrofolate (formyl-FH4) to formate and tetrahydrofolate (FH4).</text>
</comment>
<feature type="domain" description="Poly A polymerase head" evidence="7">
    <location>
        <begin position="28"/>
        <end position="148"/>
    </location>
</feature>
<comment type="caution">
    <text evidence="8">The sequence shown here is derived from an EMBL/GenBank/DDBJ whole genome shotgun (WGS) entry which is preliminary data.</text>
</comment>
<dbReference type="Gene3D" id="3.30.460.10">
    <property type="entry name" value="Beta Polymerase, domain 2"/>
    <property type="match status" value="1"/>
</dbReference>
<dbReference type="InterPro" id="IPR004810">
    <property type="entry name" value="PurU"/>
</dbReference>
<dbReference type="InterPro" id="IPR044074">
    <property type="entry name" value="PurU_ACT"/>
</dbReference>
<protein>
    <recommendedName>
        <fullName evidence="4 5">Formyltetrahydrofolate deformylase</fullName>
        <ecNumber evidence="4 5">3.5.1.10</ecNumber>
    </recommendedName>
    <alternativeName>
        <fullName evidence="4">Formyl-FH(4) hydrolase</fullName>
    </alternativeName>
</protein>
<dbReference type="PRINTS" id="PR01575">
    <property type="entry name" value="FFH4HYDRLASE"/>
</dbReference>